<feature type="transmembrane region" description="Helical" evidence="1">
    <location>
        <begin position="122"/>
        <end position="142"/>
    </location>
</feature>
<keyword evidence="1" id="KW-0472">Membrane</keyword>
<feature type="transmembrane region" description="Helical" evidence="1">
    <location>
        <begin position="12"/>
        <end position="32"/>
    </location>
</feature>
<organism evidence="2 3">
    <name type="scientific">Granulicatella seriolae</name>
    <dbReference type="NCBI Taxonomy" id="2967226"/>
    <lineage>
        <taxon>Bacteria</taxon>
        <taxon>Bacillati</taxon>
        <taxon>Bacillota</taxon>
        <taxon>Bacilli</taxon>
        <taxon>Lactobacillales</taxon>
        <taxon>Carnobacteriaceae</taxon>
        <taxon>Granulicatella</taxon>
    </lineage>
</organism>
<evidence type="ECO:0008006" key="4">
    <source>
        <dbReference type="Google" id="ProtNLM"/>
    </source>
</evidence>
<proteinExistence type="predicted"/>
<comment type="caution">
    <text evidence="2">The sequence shown here is derived from an EMBL/GenBank/DDBJ whole genome shotgun (WGS) entry which is preliminary data.</text>
</comment>
<reference evidence="2" key="1">
    <citation type="submission" date="2022-07" db="EMBL/GenBank/DDBJ databases">
        <authorList>
            <person name="Jung M.-Y."/>
            <person name="Lee M."/>
        </authorList>
    </citation>
    <scope>NUCLEOTIDE SEQUENCE</scope>
    <source>
        <strain evidence="2">S8</strain>
    </source>
</reference>
<reference evidence="2" key="2">
    <citation type="journal article" date="2023" name="Curr. Microbiol.">
        <title>Granulicatella seriolae sp. nov., a Novel Facultative Anaerobe Isolated from Yellowtail Marine Fish.</title>
        <authorList>
            <person name="Lee M."/>
            <person name="Choi Y.J."/>
            <person name="Farooq A."/>
            <person name="Jeong J.B."/>
            <person name="Jung M.Y."/>
        </authorList>
    </citation>
    <scope>NUCLEOTIDE SEQUENCE</scope>
    <source>
        <strain evidence="2">S8</strain>
    </source>
</reference>
<gene>
    <name evidence="2" type="ORF">NPA36_09640</name>
</gene>
<protein>
    <recommendedName>
        <fullName evidence="4">DUF2178 domain-containing protein</fullName>
    </recommendedName>
</protein>
<sequence length="146" mass="16497">MEKYRETLSKRLKAVIALTIVWLAVIIGGFVIRKNVGISEGFSGGFTTGVFVALFALTFALIVQYSRALKNESKLSQLYIKEHDERKIFIGNQVNTMTTTLVMAGVLTAMLVSVYFNMTVFYTLMVVSLSISLLRVALWAYYNRKY</sequence>
<dbReference type="Proteomes" id="UP001059480">
    <property type="component" value="Unassembled WGS sequence"/>
</dbReference>
<keyword evidence="1" id="KW-0812">Transmembrane</keyword>
<evidence type="ECO:0000256" key="1">
    <source>
        <dbReference type="SAM" id="Phobius"/>
    </source>
</evidence>
<reference evidence="2" key="3">
    <citation type="journal article" date="2023" name="Microbiol. Resour. Announc.">
        <title>Draft Genome Sequence of Granulicatella sp. Strain S8, Isolated from a Marine Fish, Seriola quinqueradiata.</title>
        <authorList>
            <person name="Lee M."/>
            <person name="Farooq A."/>
            <person name="Jeong J.B."/>
            <person name="Jung M.Y."/>
        </authorList>
    </citation>
    <scope>NUCLEOTIDE SEQUENCE</scope>
    <source>
        <strain evidence="2">S8</strain>
    </source>
</reference>
<keyword evidence="1" id="KW-1133">Transmembrane helix</keyword>
<accession>A0ABT1WQI0</accession>
<dbReference type="EMBL" id="JANHNZ010000014">
    <property type="protein sequence ID" value="MCQ9210808.1"/>
    <property type="molecule type" value="Genomic_DNA"/>
</dbReference>
<evidence type="ECO:0000313" key="2">
    <source>
        <dbReference type="EMBL" id="MCQ9210808.1"/>
    </source>
</evidence>
<evidence type="ECO:0000313" key="3">
    <source>
        <dbReference type="Proteomes" id="UP001059480"/>
    </source>
</evidence>
<feature type="transmembrane region" description="Helical" evidence="1">
    <location>
        <begin position="44"/>
        <end position="65"/>
    </location>
</feature>
<feature type="transmembrane region" description="Helical" evidence="1">
    <location>
        <begin position="96"/>
        <end position="116"/>
    </location>
</feature>
<dbReference type="RefSeq" id="WP_256945916.1">
    <property type="nucleotide sequence ID" value="NZ_JANHNZ010000014.1"/>
</dbReference>
<keyword evidence="3" id="KW-1185">Reference proteome</keyword>
<name>A0ABT1WQI0_9LACT</name>